<dbReference type="SUPFAM" id="SSF53756">
    <property type="entry name" value="UDP-Glycosyltransferase/glycogen phosphorylase"/>
    <property type="match status" value="1"/>
</dbReference>
<dbReference type="Gene3D" id="3.40.50.2000">
    <property type="entry name" value="Glycogen Phosphorylase B"/>
    <property type="match status" value="2"/>
</dbReference>
<dbReference type="Pfam" id="PF13439">
    <property type="entry name" value="Glyco_transf_4"/>
    <property type="match status" value="1"/>
</dbReference>
<sequence length="376" mass="41953">MGEPTKVLYIIGGGEFGGAEQHLLGLVKSLDRNHWAPHVAVFYQGELAERLRQLQIPVTVLTPTNVSGLIGIVPVRKLIRELKPSIIHTHGVRANLSGRLANKAEGCPAKVVTTIHSILTLDYPVAWKRMLFGFLEKWTWRYVDHFILVSRTMRDSLVKEGLPEKRSSVIHNAIDLPEKPSVRTEYSKLREELGLPQDTKLVGTVARLHKVKGHTYLIQAAQRLKDKYPNLHYVWVGGGEMYQQLKEEVRAAGLEERIHFLGVRQDVSELLPEFDLFVLPSIYEGFGLVVLEAQLAGLPVIASAVGGLLEVVDDGHDGLLVPPQNADALSQAIDEALSMPERSRQMALAGQEKVFRHGSLERLVQETTNVYKKLKS</sequence>
<dbReference type="InterPro" id="IPR028098">
    <property type="entry name" value="Glyco_trans_4-like_N"/>
</dbReference>
<dbReference type="GO" id="GO:0016757">
    <property type="term" value="F:glycosyltransferase activity"/>
    <property type="evidence" value="ECO:0007669"/>
    <property type="project" value="UniProtKB-KW"/>
</dbReference>
<dbReference type="PANTHER" id="PTHR12526:SF630">
    <property type="entry name" value="GLYCOSYLTRANSFERASE"/>
    <property type="match status" value="1"/>
</dbReference>
<evidence type="ECO:0000313" key="3">
    <source>
        <dbReference type="EMBL" id="MFC4769472.1"/>
    </source>
</evidence>
<dbReference type="RefSeq" id="WP_380028025.1">
    <property type="nucleotide sequence ID" value="NZ_JBHSHC010000132.1"/>
</dbReference>
<gene>
    <name evidence="3" type="ORF">ACFO8Q_19255</name>
</gene>
<keyword evidence="3" id="KW-0808">Transferase</keyword>
<protein>
    <submittedName>
        <fullName evidence="3">Glycosyltransferase</fullName>
        <ecNumber evidence="3">2.4.-.-</ecNumber>
    </submittedName>
</protein>
<comment type="caution">
    <text evidence="3">The sequence shown here is derived from an EMBL/GenBank/DDBJ whole genome shotgun (WGS) entry which is preliminary data.</text>
</comment>
<accession>A0ABV9Q886</accession>
<organism evidence="3 4">
    <name type="scientific">Effusibacillus consociatus</name>
    <dbReference type="NCBI Taxonomy" id="1117041"/>
    <lineage>
        <taxon>Bacteria</taxon>
        <taxon>Bacillati</taxon>
        <taxon>Bacillota</taxon>
        <taxon>Bacilli</taxon>
        <taxon>Bacillales</taxon>
        <taxon>Alicyclobacillaceae</taxon>
        <taxon>Effusibacillus</taxon>
    </lineage>
</organism>
<keyword evidence="3" id="KW-0328">Glycosyltransferase</keyword>
<reference evidence="4" key="1">
    <citation type="journal article" date="2019" name="Int. J. Syst. Evol. Microbiol.">
        <title>The Global Catalogue of Microorganisms (GCM) 10K type strain sequencing project: providing services to taxonomists for standard genome sequencing and annotation.</title>
        <authorList>
            <consortium name="The Broad Institute Genomics Platform"/>
            <consortium name="The Broad Institute Genome Sequencing Center for Infectious Disease"/>
            <person name="Wu L."/>
            <person name="Ma J."/>
        </authorList>
    </citation>
    <scope>NUCLEOTIDE SEQUENCE [LARGE SCALE GENOMIC DNA]</scope>
    <source>
        <strain evidence="4">WYCCWR 12678</strain>
    </source>
</reference>
<evidence type="ECO:0000259" key="2">
    <source>
        <dbReference type="Pfam" id="PF13439"/>
    </source>
</evidence>
<evidence type="ECO:0000259" key="1">
    <source>
        <dbReference type="Pfam" id="PF00534"/>
    </source>
</evidence>
<dbReference type="PANTHER" id="PTHR12526">
    <property type="entry name" value="GLYCOSYLTRANSFERASE"/>
    <property type="match status" value="1"/>
</dbReference>
<dbReference type="EMBL" id="JBHSHC010000132">
    <property type="protein sequence ID" value="MFC4769472.1"/>
    <property type="molecule type" value="Genomic_DNA"/>
</dbReference>
<dbReference type="InterPro" id="IPR001296">
    <property type="entry name" value="Glyco_trans_1"/>
</dbReference>
<feature type="domain" description="Glycosyl transferase family 1" evidence="1">
    <location>
        <begin position="188"/>
        <end position="351"/>
    </location>
</feature>
<feature type="domain" description="Glycosyltransferase subfamily 4-like N-terminal" evidence="2">
    <location>
        <begin position="16"/>
        <end position="176"/>
    </location>
</feature>
<dbReference type="Proteomes" id="UP001596002">
    <property type="component" value="Unassembled WGS sequence"/>
</dbReference>
<dbReference type="Pfam" id="PF00534">
    <property type="entry name" value="Glycos_transf_1"/>
    <property type="match status" value="1"/>
</dbReference>
<name>A0ABV9Q886_9BACL</name>
<proteinExistence type="predicted"/>
<keyword evidence="4" id="KW-1185">Reference proteome</keyword>
<evidence type="ECO:0000313" key="4">
    <source>
        <dbReference type="Proteomes" id="UP001596002"/>
    </source>
</evidence>
<dbReference type="EC" id="2.4.-.-" evidence="3"/>